<evidence type="ECO:0000259" key="3">
    <source>
        <dbReference type="PROSITE" id="PS51736"/>
    </source>
</evidence>
<proteinExistence type="predicted"/>
<dbReference type="PANTHER" id="PTHR30461">
    <property type="entry name" value="DNA-INVERTASE FROM LAMBDOID PROPHAGE"/>
    <property type="match status" value="1"/>
</dbReference>
<dbReference type="SMART" id="SM00857">
    <property type="entry name" value="Resolvase"/>
    <property type="match status" value="1"/>
</dbReference>
<keyword evidence="2" id="KW-0233">DNA recombination</keyword>
<keyword evidence="5" id="KW-1185">Reference proteome</keyword>
<reference evidence="4 5" key="1">
    <citation type="submission" date="2023-06" db="EMBL/GenBank/DDBJ databases">
        <title>Draft genome sequence of Novosphingobium sp. strain IK01.</title>
        <authorList>
            <person name="Hatamoto M."/>
            <person name="Ikarashi T."/>
            <person name="Yamaguchi T."/>
        </authorList>
    </citation>
    <scope>NUCLEOTIDE SEQUENCE [LARGE SCALE GENOMIC DNA]</scope>
    <source>
        <strain evidence="4 5">IK01</strain>
    </source>
</reference>
<comment type="caution">
    <text evidence="4">The sequence shown here is derived from an EMBL/GenBank/DDBJ whole genome shotgun (WGS) entry which is preliminary data.</text>
</comment>
<dbReference type="InterPro" id="IPR050639">
    <property type="entry name" value="SSR_resolvase"/>
</dbReference>
<feature type="domain" description="Resolvase/invertase-type recombinase catalytic" evidence="3">
    <location>
        <begin position="4"/>
        <end position="148"/>
    </location>
</feature>
<dbReference type="InterPro" id="IPR036162">
    <property type="entry name" value="Resolvase-like_N_sf"/>
</dbReference>
<accession>A0ABQ6PCP0</accession>
<evidence type="ECO:0000256" key="1">
    <source>
        <dbReference type="ARBA" id="ARBA00023125"/>
    </source>
</evidence>
<dbReference type="Proteomes" id="UP001187221">
    <property type="component" value="Unassembled WGS sequence"/>
</dbReference>
<dbReference type="RefSeq" id="WP_317975516.1">
    <property type="nucleotide sequence ID" value="NZ_BTFW01000001.1"/>
</dbReference>
<dbReference type="InterPro" id="IPR006119">
    <property type="entry name" value="Resolv_N"/>
</dbReference>
<dbReference type="PROSITE" id="PS51736">
    <property type="entry name" value="RECOMBINASES_3"/>
    <property type="match status" value="1"/>
</dbReference>
<evidence type="ECO:0000313" key="4">
    <source>
        <dbReference type="EMBL" id="GMM61871.1"/>
    </source>
</evidence>
<name>A0ABQ6PCP0_9SPHN</name>
<dbReference type="CDD" id="cd03768">
    <property type="entry name" value="SR_ResInv"/>
    <property type="match status" value="1"/>
</dbReference>
<dbReference type="Gene3D" id="3.40.50.1390">
    <property type="entry name" value="Resolvase, N-terminal catalytic domain"/>
    <property type="match status" value="1"/>
</dbReference>
<protein>
    <submittedName>
        <fullName evidence="4">Recombinase family protein</fullName>
    </submittedName>
</protein>
<dbReference type="EMBL" id="BTFW01000001">
    <property type="protein sequence ID" value="GMM61871.1"/>
    <property type="molecule type" value="Genomic_DNA"/>
</dbReference>
<organism evidence="4 5">
    <name type="scientific">Novosphingobium pituita</name>
    <dbReference type="NCBI Taxonomy" id="3056842"/>
    <lineage>
        <taxon>Bacteria</taxon>
        <taxon>Pseudomonadati</taxon>
        <taxon>Pseudomonadota</taxon>
        <taxon>Alphaproteobacteria</taxon>
        <taxon>Sphingomonadales</taxon>
        <taxon>Sphingomonadaceae</taxon>
        <taxon>Novosphingobium</taxon>
    </lineage>
</organism>
<gene>
    <name evidence="4" type="ORF">NUTIK01_26480</name>
</gene>
<dbReference type="PANTHER" id="PTHR30461:SF2">
    <property type="entry name" value="SERINE RECOMBINASE PINE-RELATED"/>
    <property type="match status" value="1"/>
</dbReference>
<evidence type="ECO:0000256" key="2">
    <source>
        <dbReference type="ARBA" id="ARBA00023172"/>
    </source>
</evidence>
<dbReference type="Pfam" id="PF00239">
    <property type="entry name" value="Resolvase"/>
    <property type="match status" value="1"/>
</dbReference>
<sequence length="205" mass="22901">MIKRIAIYTRVSTDQQTTENQRRELLTVAERNGWEVVAEFTDQGISGAKGREQRPGYDALMKAIARKEIDMVASWAVDRLGRSLQNLVGFLTEINAKGVDLYLHQQALDTSTPSGRAMFGMLSVFADFEREMIRSRIMAGLQRSTKKAGRKPLDPEKVARIKRSLIDKISINETARKLRVGVGTVHRIKVQMCAEASAGVEVRPG</sequence>
<keyword evidence="1" id="KW-0238">DNA-binding</keyword>
<evidence type="ECO:0000313" key="5">
    <source>
        <dbReference type="Proteomes" id="UP001187221"/>
    </source>
</evidence>
<dbReference type="SUPFAM" id="SSF53041">
    <property type="entry name" value="Resolvase-like"/>
    <property type="match status" value="1"/>
</dbReference>